<accession>A0ACB8E5A8</accession>
<evidence type="ECO:0000313" key="1">
    <source>
        <dbReference type="EMBL" id="KAH7987521.1"/>
    </source>
</evidence>
<protein>
    <submittedName>
        <fullName evidence="1">Uncharacterized protein</fullName>
    </submittedName>
</protein>
<name>A0ACB8E5A8_9SAUR</name>
<proteinExistence type="predicted"/>
<comment type="caution">
    <text evidence="1">The sequence shown here is derived from an EMBL/GenBank/DDBJ whole genome shotgun (WGS) entry which is preliminary data.</text>
</comment>
<organism evidence="1 2">
    <name type="scientific">Sphaerodactylus townsendi</name>
    <dbReference type="NCBI Taxonomy" id="933632"/>
    <lineage>
        <taxon>Eukaryota</taxon>
        <taxon>Metazoa</taxon>
        <taxon>Chordata</taxon>
        <taxon>Craniata</taxon>
        <taxon>Vertebrata</taxon>
        <taxon>Euteleostomi</taxon>
        <taxon>Lepidosauria</taxon>
        <taxon>Squamata</taxon>
        <taxon>Bifurcata</taxon>
        <taxon>Gekkota</taxon>
        <taxon>Sphaerodactylidae</taxon>
        <taxon>Sphaerodactylus</taxon>
    </lineage>
</organism>
<evidence type="ECO:0000313" key="2">
    <source>
        <dbReference type="Proteomes" id="UP000827872"/>
    </source>
</evidence>
<dbReference type="EMBL" id="CM037630">
    <property type="protein sequence ID" value="KAH7987521.1"/>
    <property type="molecule type" value="Genomic_DNA"/>
</dbReference>
<dbReference type="Proteomes" id="UP000827872">
    <property type="component" value="Linkage Group LG17"/>
</dbReference>
<sequence>MLIFFFKKNTHQLATPVLQTSVTWSNRNPHAELSHAGLQAPASQPANWTDPAPGLLGPCLSSTFTKPSRKEKPAAEGVERGLSQPWWSRRGVREDTHPPPTELVHKHTQAELLGSHPAGG</sequence>
<gene>
    <name evidence="1" type="ORF">K3G42_006443</name>
</gene>
<reference evidence="1" key="1">
    <citation type="submission" date="2021-08" db="EMBL/GenBank/DDBJ databases">
        <title>The first chromosome-level gecko genome reveals the dynamic sex chromosomes of Neotropical dwarf geckos (Sphaerodactylidae: Sphaerodactylus).</title>
        <authorList>
            <person name="Pinto B.J."/>
            <person name="Keating S.E."/>
            <person name="Gamble T."/>
        </authorList>
    </citation>
    <scope>NUCLEOTIDE SEQUENCE</scope>
    <source>
        <strain evidence="1">TG3544</strain>
    </source>
</reference>
<keyword evidence="2" id="KW-1185">Reference proteome</keyword>